<name>A0A7C8ZRE5_OPUST</name>
<reference evidence="1" key="2">
    <citation type="submission" date="2020-07" db="EMBL/GenBank/DDBJ databases">
        <authorList>
            <person name="Vera ALvarez R."/>
            <person name="Arias-Moreno D.M."/>
            <person name="Jimenez-Jacinto V."/>
            <person name="Jimenez-Bremont J.F."/>
            <person name="Swaminathan K."/>
            <person name="Moose S.P."/>
            <person name="Guerrero-Gonzalez M.L."/>
            <person name="Marino-Ramirez L."/>
            <person name="Landsman D."/>
            <person name="Rodriguez-Kessler M."/>
            <person name="Delgado-Sanchez P."/>
        </authorList>
    </citation>
    <scope>NUCLEOTIDE SEQUENCE</scope>
    <source>
        <tissue evidence="1">Cladode</tissue>
    </source>
</reference>
<evidence type="ECO:0000313" key="1">
    <source>
        <dbReference type="EMBL" id="MBA4648650.1"/>
    </source>
</evidence>
<organism evidence="1">
    <name type="scientific">Opuntia streptacantha</name>
    <name type="common">Prickly pear cactus</name>
    <name type="synonym">Opuntia cardona</name>
    <dbReference type="NCBI Taxonomy" id="393608"/>
    <lineage>
        <taxon>Eukaryota</taxon>
        <taxon>Viridiplantae</taxon>
        <taxon>Streptophyta</taxon>
        <taxon>Embryophyta</taxon>
        <taxon>Tracheophyta</taxon>
        <taxon>Spermatophyta</taxon>
        <taxon>Magnoliopsida</taxon>
        <taxon>eudicotyledons</taxon>
        <taxon>Gunneridae</taxon>
        <taxon>Pentapetalae</taxon>
        <taxon>Caryophyllales</taxon>
        <taxon>Cactineae</taxon>
        <taxon>Cactaceae</taxon>
        <taxon>Opuntioideae</taxon>
        <taxon>Opuntia</taxon>
    </lineage>
</organism>
<protein>
    <submittedName>
        <fullName evidence="1">Uncharacterized protein</fullName>
    </submittedName>
</protein>
<dbReference type="AlphaFoldDB" id="A0A7C8ZRE5"/>
<proteinExistence type="predicted"/>
<reference evidence="1" key="1">
    <citation type="journal article" date="2013" name="J. Plant Res.">
        <title>Effect of fungi and light on seed germination of three Opuntia species from semiarid lands of central Mexico.</title>
        <authorList>
            <person name="Delgado-Sanchez P."/>
            <person name="Jimenez-Bremont J.F."/>
            <person name="Guerrero-Gonzalez Mde L."/>
            <person name="Flores J."/>
        </authorList>
    </citation>
    <scope>NUCLEOTIDE SEQUENCE</scope>
    <source>
        <tissue evidence="1">Cladode</tissue>
    </source>
</reference>
<dbReference type="PANTHER" id="PTHR47030:SF2">
    <property type="entry name" value="LIPASE CLASS 3 FAMILY PROTEIN"/>
    <property type="match status" value="1"/>
</dbReference>
<dbReference type="PANTHER" id="PTHR47030">
    <property type="entry name" value="LIPASE CLASS 3 FAMILY PROTEIN"/>
    <property type="match status" value="1"/>
</dbReference>
<dbReference type="EMBL" id="GISG01156484">
    <property type="protein sequence ID" value="MBA4648650.1"/>
    <property type="molecule type" value="Transcribed_RNA"/>
</dbReference>
<dbReference type="EMBL" id="GISG01156486">
    <property type="protein sequence ID" value="MBA4648651.1"/>
    <property type="molecule type" value="Transcribed_RNA"/>
</dbReference>
<sequence length="175" mass="20073">MYGNHLNIVTQNNEYESQVKGNGNESVVNDLMDNCTDPSAIDGSPIDDPVSQFMHVVPSTESRAADDPPEVFLPGLVIHLIRLRRGIKLPLWKHGGAREEEPPYRAILADRENFKEILISPNMFLDHLPWRCQHALKRVLESRNKSTNCYKNDLFQFWHFLRTSMTNAFPRSTSP</sequence>
<accession>A0A7C8ZRE5</accession>